<gene>
    <name evidence="12" type="ORF">OFUS_LOCUS20211</name>
</gene>
<dbReference type="SMART" id="SM00219">
    <property type="entry name" value="TyrKc"/>
    <property type="match status" value="1"/>
</dbReference>
<feature type="compositionally biased region" description="Polar residues" evidence="9">
    <location>
        <begin position="423"/>
        <end position="432"/>
    </location>
</feature>
<name>A0A8S4PSU5_OWEFU</name>
<dbReference type="InterPro" id="IPR011009">
    <property type="entry name" value="Kinase-like_dom_sf"/>
</dbReference>
<evidence type="ECO:0000256" key="5">
    <source>
        <dbReference type="ARBA" id="ARBA00022777"/>
    </source>
</evidence>
<organism evidence="12 13">
    <name type="scientific">Owenia fusiformis</name>
    <name type="common">Polychaete worm</name>
    <dbReference type="NCBI Taxonomy" id="6347"/>
    <lineage>
        <taxon>Eukaryota</taxon>
        <taxon>Metazoa</taxon>
        <taxon>Spiralia</taxon>
        <taxon>Lophotrochozoa</taxon>
        <taxon>Annelida</taxon>
        <taxon>Polychaeta</taxon>
        <taxon>Sedentaria</taxon>
        <taxon>Canalipalpata</taxon>
        <taxon>Sabellida</taxon>
        <taxon>Oweniida</taxon>
        <taxon>Oweniidae</taxon>
        <taxon>Owenia</taxon>
    </lineage>
</organism>
<dbReference type="GO" id="GO:0016477">
    <property type="term" value="P:cell migration"/>
    <property type="evidence" value="ECO:0007669"/>
    <property type="project" value="TreeGrafter"/>
</dbReference>
<keyword evidence="10" id="KW-0472">Membrane</keyword>
<evidence type="ECO:0000256" key="4">
    <source>
        <dbReference type="ARBA" id="ARBA00022741"/>
    </source>
</evidence>
<reference evidence="12" key="1">
    <citation type="submission" date="2022-03" db="EMBL/GenBank/DDBJ databases">
        <authorList>
            <person name="Martin C."/>
        </authorList>
    </citation>
    <scope>NUCLEOTIDE SEQUENCE</scope>
</reference>
<evidence type="ECO:0000259" key="11">
    <source>
        <dbReference type="PROSITE" id="PS50011"/>
    </source>
</evidence>
<dbReference type="PANTHER" id="PTHR24416:SF564">
    <property type="entry name" value="MACROPHAGE-STIMULATING PROTEIN RECEPTOR"/>
    <property type="match status" value="1"/>
</dbReference>
<dbReference type="CDD" id="cd00192">
    <property type="entry name" value="PTKc"/>
    <property type="match status" value="1"/>
</dbReference>
<keyword evidence="13" id="KW-1185">Reference proteome</keyword>
<dbReference type="PROSITE" id="PS00109">
    <property type="entry name" value="PROTEIN_KINASE_TYR"/>
    <property type="match status" value="1"/>
</dbReference>
<dbReference type="SUPFAM" id="SSF56112">
    <property type="entry name" value="Protein kinase-like (PK-like)"/>
    <property type="match status" value="1"/>
</dbReference>
<proteinExistence type="predicted"/>
<sequence>MEMIVGLSIAGFVALVIIGVLIRVAHKRLVKRAIASRFPEYVKVNVPDDEGKNAYYRVEITDLERMLSRILGDRMLDFSIINKREISGQGQFGIVYRAEMKGRDVAVKTIKTSEGCTEDQLSEFLQEGLLMKDFDHPNVLNLIGVALHDDIPHFVVPYMANKDLKEYVRDPEKRITVRHLMGLCLQVAHGMAYLADQKFVHRDLAARNCMVSADIVVKIADFGLSRDIYSETYYRITDHSKPLPVRWMAIESLVDGKFSSMSDVWSFGILSWEVMTRGGFPYADIDSYMLKALIISGHRPDKPEYCPQQLYIVMWDCWHLDPYERPTFPEIAADISNILGLNEDLRSSFSTFSGSSFDTLYESNVRGHSELHIDDNYLSPKNQGDLKQKHQNIPRINLKNKKDEPPLQSPLTRFHRDSAGQPRYSTFGTNSTFGRNARNYNAMSGDVRDLNPYYRTEFQTFR</sequence>
<dbReference type="PANTHER" id="PTHR24416">
    <property type="entry name" value="TYROSINE-PROTEIN KINASE RECEPTOR"/>
    <property type="match status" value="1"/>
</dbReference>
<keyword evidence="10" id="KW-1133">Transmembrane helix</keyword>
<keyword evidence="4" id="KW-0547">Nucleotide-binding</keyword>
<dbReference type="GO" id="GO:0004714">
    <property type="term" value="F:transmembrane receptor protein tyrosine kinase activity"/>
    <property type="evidence" value="ECO:0007669"/>
    <property type="project" value="UniProtKB-EC"/>
</dbReference>
<dbReference type="GO" id="GO:0007399">
    <property type="term" value="P:nervous system development"/>
    <property type="evidence" value="ECO:0007669"/>
    <property type="project" value="TreeGrafter"/>
</dbReference>
<keyword evidence="7" id="KW-0829">Tyrosine-protein kinase</keyword>
<dbReference type="InterPro" id="IPR001245">
    <property type="entry name" value="Ser-Thr/Tyr_kinase_cat_dom"/>
</dbReference>
<comment type="caution">
    <text evidence="12">The sequence shown here is derived from an EMBL/GenBank/DDBJ whole genome shotgun (WGS) entry which is preliminary data.</text>
</comment>
<accession>A0A8S4PSU5</accession>
<evidence type="ECO:0000256" key="6">
    <source>
        <dbReference type="ARBA" id="ARBA00022840"/>
    </source>
</evidence>
<dbReference type="PROSITE" id="PS00239">
    <property type="entry name" value="RECEPTOR_TYR_KIN_II"/>
    <property type="match status" value="1"/>
</dbReference>
<feature type="region of interest" description="Disordered" evidence="9">
    <location>
        <begin position="393"/>
        <end position="432"/>
    </location>
</feature>
<evidence type="ECO:0000313" key="13">
    <source>
        <dbReference type="Proteomes" id="UP000749559"/>
    </source>
</evidence>
<keyword evidence="3" id="KW-0808">Transferase</keyword>
<dbReference type="EMBL" id="CAIIXF020000009">
    <property type="protein sequence ID" value="CAH1795707.1"/>
    <property type="molecule type" value="Genomic_DNA"/>
</dbReference>
<dbReference type="PROSITE" id="PS50011">
    <property type="entry name" value="PROTEIN_KINASE_DOM"/>
    <property type="match status" value="1"/>
</dbReference>
<evidence type="ECO:0000256" key="2">
    <source>
        <dbReference type="ARBA" id="ARBA00022553"/>
    </source>
</evidence>
<comment type="catalytic activity">
    <reaction evidence="8">
        <text>L-tyrosyl-[protein] + ATP = O-phospho-L-tyrosyl-[protein] + ADP + H(+)</text>
        <dbReference type="Rhea" id="RHEA:10596"/>
        <dbReference type="Rhea" id="RHEA-COMP:10136"/>
        <dbReference type="Rhea" id="RHEA-COMP:20101"/>
        <dbReference type="ChEBI" id="CHEBI:15378"/>
        <dbReference type="ChEBI" id="CHEBI:30616"/>
        <dbReference type="ChEBI" id="CHEBI:46858"/>
        <dbReference type="ChEBI" id="CHEBI:61978"/>
        <dbReference type="ChEBI" id="CHEBI:456216"/>
        <dbReference type="EC" id="2.7.10.1"/>
    </reaction>
</comment>
<keyword evidence="6" id="KW-0067">ATP-binding</keyword>
<dbReference type="GO" id="GO:0007169">
    <property type="term" value="P:cell surface receptor protein tyrosine kinase signaling pathway"/>
    <property type="evidence" value="ECO:0007669"/>
    <property type="project" value="InterPro"/>
</dbReference>
<keyword evidence="2" id="KW-0597">Phosphoprotein</keyword>
<evidence type="ECO:0000256" key="10">
    <source>
        <dbReference type="SAM" id="Phobius"/>
    </source>
</evidence>
<dbReference type="Pfam" id="PF07714">
    <property type="entry name" value="PK_Tyr_Ser-Thr"/>
    <property type="match status" value="1"/>
</dbReference>
<feature type="transmembrane region" description="Helical" evidence="10">
    <location>
        <begin position="6"/>
        <end position="25"/>
    </location>
</feature>
<dbReference type="OrthoDB" id="98077at2759"/>
<dbReference type="FunFam" id="1.10.510.10:FF:000554">
    <property type="entry name" value="Predicted protein"/>
    <property type="match status" value="1"/>
</dbReference>
<dbReference type="InterPro" id="IPR002011">
    <property type="entry name" value="Tyr_kinase_rcpt_2_CS"/>
</dbReference>
<evidence type="ECO:0000256" key="8">
    <source>
        <dbReference type="ARBA" id="ARBA00051243"/>
    </source>
</evidence>
<dbReference type="PRINTS" id="PR00109">
    <property type="entry name" value="TYRKINASE"/>
</dbReference>
<evidence type="ECO:0000256" key="9">
    <source>
        <dbReference type="SAM" id="MobiDB-lite"/>
    </source>
</evidence>
<dbReference type="Proteomes" id="UP000749559">
    <property type="component" value="Unassembled WGS sequence"/>
</dbReference>
<dbReference type="InterPro" id="IPR020635">
    <property type="entry name" value="Tyr_kinase_cat_dom"/>
</dbReference>
<evidence type="ECO:0000256" key="3">
    <source>
        <dbReference type="ARBA" id="ARBA00022679"/>
    </source>
</evidence>
<dbReference type="Gene3D" id="1.10.510.10">
    <property type="entry name" value="Transferase(Phosphotransferase) domain 1"/>
    <property type="match status" value="1"/>
</dbReference>
<dbReference type="InterPro" id="IPR008266">
    <property type="entry name" value="Tyr_kinase_AS"/>
</dbReference>
<evidence type="ECO:0000256" key="1">
    <source>
        <dbReference type="ARBA" id="ARBA00011902"/>
    </source>
</evidence>
<evidence type="ECO:0000313" key="12">
    <source>
        <dbReference type="EMBL" id="CAH1795707.1"/>
    </source>
</evidence>
<evidence type="ECO:0000256" key="7">
    <source>
        <dbReference type="ARBA" id="ARBA00023137"/>
    </source>
</evidence>
<dbReference type="AlphaFoldDB" id="A0A8S4PSU5"/>
<keyword evidence="10" id="KW-0812">Transmembrane</keyword>
<dbReference type="GO" id="GO:0043235">
    <property type="term" value="C:receptor complex"/>
    <property type="evidence" value="ECO:0007669"/>
    <property type="project" value="TreeGrafter"/>
</dbReference>
<dbReference type="InterPro" id="IPR050122">
    <property type="entry name" value="RTK"/>
</dbReference>
<dbReference type="EC" id="2.7.10.1" evidence="1"/>
<dbReference type="GO" id="GO:0005886">
    <property type="term" value="C:plasma membrane"/>
    <property type="evidence" value="ECO:0007669"/>
    <property type="project" value="TreeGrafter"/>
</dbReference>
<keyword evidence="5" id="KW-0418">Kinase</keyword>
<feature type="domain" description="Protein kinase" evidence="11">
    <location>
        <begin position="81"/>
        <end position="339"/>
    </location>
</feature>
<protein>
    <recommendedName>
        <fullName evidence="1">receptor protein-tyrosine kinase</fullName>
        <ecNumber evidence="1">2.7.10.1</ecNumber>
    </recommendedName>
</protein>
<dbReference type="InterPro" id="IPR000719">
    <property type="entry name" value="Prot_kinase_dom"/>
</dbReference>
<dbReference type="GO" id="GO:0005524">
    <property type="term" value="F:ATP binding"/>
    <property type="evidence" value="ECO:0007669"/>
    <property type="project" value="UniProtKB-KW"/>
</dbReference>